<comment type="caution">
    <text evidence="9">The sequence shown here is derived from an EMBL/GenBank/DDBJ whole genome shotgun (WGS) entry which is preliminary data.</text>
</comment>
<dbReference type="PROSITE" id="PS00018">
    <property type="entry name" value="EF_HAND_1"/>
    <property type="match status" value="1"/>
</dbReference>
<keyword evidence="10" id="KW-1185">Reference proteome</keyword>
<evidence type="ECO:0000313" key="10">
    <source>
        <dbReference type="Proteomes" id="UP001497623"/>
    </source>
</evidence>
<comment type="similarity">
    <text evidence="7">Belongs to the troponin C family.</text>
</comment>
<keyword evidence="4" id="KW-0007">Acetylation</keyword>
<evidence type="ECO:0000259" key="8">
    <source>
        <dbReference type="PROSITE" id="PS50222"/>
    </source>
</evidence>
<evidence type="ECO:0000256" key="5">
    <source>
        <dbReference type="ARBA" id="ARBA00023179"/>
    </source>
</evidence>
<dbReference type="InterPro" id="IPR050230">
    <property type="entry name" value="CALM/Myosin/TropC-like"/>
</dbReference>
<dbReference type="SMART" id="SM00054">
    <property type="entry name" value="EFh"/>
    <property type="match status" value="4"/>
</dbReference>
<evidence type="ECO:0000256" key="7">
    <source>
        <dbReference type="ARBA" id="ARBA00038202"/>
    </source>
</evidence>
<proteinExistence type="inferred from homology"/>
<keyword evidence="2" id="KW-0677">Repeat</keyword>
<dbReference type="InterPro" id="IPR011992">
    <property type="entry name" value="EF-hand-dom_pair"/>
</dbReference>
<keyword evidence="5" id="KW-0514">Muscle protein</keyword>
<feature type="domain" description="EF-hand" evidence="8">
    <location>
        <begin position="81"/>
        <end position="116"/>
    </location>
</feature>
<dbReference type="SUPFAM" id="SSF47473">
    <property type="entry name" value="EF-hand"/>
    <property type="match status" value="1"/>
</dbReference>
<dbReference type="PROSITE" id="PS50222">
    <property type="entry name" value="EF_HAND_2"/>
    <property type="match status" value="4"/>
</dbReference>
<feature type="domain" description="EF-hand" evidence="8">
    <location>
        <begin position="41"/>
        <end position="76"/>
    </location>
</feature>
<dbReference type="AlphaFoldDB" id="A0AAV2QPT9"/>
<reference evidence="9 10" key="1">
    <citation type="submission" date="2024-05" db="EMBL/GenBank/DDBJ databases">
        <authorList>
            <person name="Wallberg A."/>
        </authorList>
    </citation>
    <scope>NUCLEOTIDE SEQUENCE [LARGE SCALE GENOMIC DNA]</scope>
</reference>
<dbReference type="GO" id="GO:0005509">
    <property type="term" value="F:calcium ion binding"/>
    <property type="evidence" value="ECO:0007669"/>
    <property type="project" value="InterPro"/>
</dbReference>
<evidence type="ECO:0000256" key="1">
    <source>
        <dbReference type="ARBA" id="ARBA00022723"/>
    </source>
</evidence>
<organism evidence="9 10">
    <name type="scientific">Meganyctiphanes norvegica</name>
    <name type="common">Northern krill</name>
    <name type="synonym">Thysanopoda norvegica</name>
    <dbReference type="NCBI Taxonomy" id="48144"/>
    <lineage>
        <taxon>Eukaryota</taxon>
        <taxon>Metazoa</taxon>
        <taxon>Ecdysozoa</taxon>
        <taxon>Arthropoda</taxon>
        <taxon>Crustacea</taxon>
        <taxon>Multicrustacea</taxon>
        <taxon>Malacostraca</taxon>
        <taxon>Eumalacostraca</taxon>
        <taxon>Eucarida</taxon>
        <taxon>Euphausiacea</taxon>
        <taxon>Euphausiidae</taxon>
        <taxon>Meganyctiphanes</taxon>
    </lineage>
</organism>
<dbReference type="Pfam" id="PF13499">
    <property type="entry name" value="EF-hand_7"/>
    <property type="match status" value="2"/>
</dbReference>
<dbReference type="InterPro" id="IPR018247">
    <property type="entry name" value="EF_Hand_1_Ca_BS"/>
</dbReference>
<evidence type="ECO:0000256" key="3">
    <source>
        <dbReference type="ARBA" id="ARBA00022837"/>
    </source>
</evidence>
<comment type="function">
    <text evidence="6">Troponin is the central regulatory protein of striated muscle contraction. Tn consists of three components: Tn-I which is the inhibitor of actomyosin ATPase, Tn-T which contains the binding site for tropomyosin and Tn-C. The binding of calcium to Tn-C abolishes the inhibitory action of Tn on actin filaments.</text>
</comment>
<accession>A0AAV2QPT9</accession>
<dbReference type="InterPro" id="IPR002048">
    <property type="entry name" value="EF_hand_dom"/>
</dbReference>
<dbReference type="CDD" id="cd00051">
    <property type="entry name" value="EFh"/>
    <property type="match status" value="1"/>
</dbReference>
<feature type="domain" description="EF-hand" evidence="8">
    <location>
        <begin position="5"/>
        <end position="40"/>
    </location>
</feature>
<dbReference type="PANTHER" id="PTHR23048">
    <property type="entry name" value="MYOSIN LIGHT CHAIN 1, 3"/>
    <property type="match status" value="1"/>
</dbReference>
<evidence type="ECO:0000256" key="6">
    <source>
        <dbReference type="ARBA" id="ARBA00037722"/>
    </source>
</evidence>
<sequence length="148" mass="17244">IMDDEQVASLRKVFKMFDKENTGFIMTDNFGNILNQLGQQFDEDELKNKINETDSAKEGKVNFEKFCVIIAPFMEEEDEAALQEELREAFRLYDKEEFGYITTDTLREILKELDNKLSEDDLDNMIEEIDEDGSGTVDFDEFMEMMSG</sequence>
<name>A0AAV2QPT9_MEGNR</name>
<evidence type="ECO:0000313" key="9">
    <source>
        <dbReference type="EMBL" id="CAL4095476.1"/>
    </source>
</evidence>
<feature type="domain" description="EF-hand" evidence="8">
    <location>
        <begin position="117"/>
        <end position="148"/>
    </location>
</feature>
<dbReference type="Proteomes" id="UP001497623">
    <property type="component" value="Unassembled WGS sequence"/>
</dbReference>
<keyword evidence="1" id="KW-0479">Metal-binding</keyword>
<dbReference type="FunFam" id="1.10.238.10:FF:000103">
    <property type="entry name" value="Troponin C Ib"/>
    <property type="match status" value="1"/>
</dbReference>
<dbReference type="PANTHER" id="PTHR23048:SF0">
    <property type="entry name" value="CALMODULIN LIKE 3"/>
    <property type="match status" value="1"/>
</dbReference>
<dbReference type="EMBL" id="CAXKWB010009645">
    <property type="protein sequence ID" value="CAL4095476.1"/>
    <property type="molecule type" value="Genomic_DNA"/>
</dbReference>
<keyword evidence="3" id="KW-0106">Calcium</keyword>
<evidence type="ECO:0000256" key="2">
    <source>
        <dbReference type="ARBA" id="ARBA00022737"/>
    </source>
</evidence>
<feature type="non-terminal residue" evidence="9">
    <location>
        <position position="1"/>
    </location>
</feature>
<evidence type="ECO:0000256" key="4">
    <source>
        <dbReference type="ARBA" id="ARBA00022990"/>
    </source>
</evidence>
<dbReference type="GO" id="GO:0016460">
    <property type="term" value="C:myosin II complex"/>
    <property type="evidence" value="ECO:0007669"/>
    <property type="project" value="TreeGrafter"/>
</dbReference>
<protein>
    <recommendedName>
        <fullName evidence="8">EF-hand domain-containing protein</fullName>
    </recommendedName>
</protein>
<gene>
    <name evidence="9" type="ORF">MNOR_LOCUS15422</name>
</gene>
<dbReference type="Gene3D" id="1.10.238.10">
    <property type="entry name" value="EF-hand"/>
    <property type="match status" value="2"/>
</dbReference>